<reference evidence="4 5" key="1">
    <citation type="submission" date="2024-05" db="EMBL/GenBank/DDBJ databases">
        <authorList>
            <person name="Wallberg A."/>
        </authorList>
    </citation>
    <scope>NUCLEOTIDE SEQUENCE [LARGE SCALE GENOMIC DNA]</scope>
</reference>
<dbReference type="GO" id="GO:0005634">
    <property type="term" value="C:nucleus"/>
    <property type="evidence" value="ECO:0007669"/>
    <property type="project" value="TreeGrafter"/>
</dbReference>
<dbReference type="InterPro" id="IPR050776">
    <property type="entry name" value="Ank_Repeat/CDKN_Inhibitor"/>
</dbReference>
<dbReference type="InterPro" id="IPR036770">
    <property type="entry name" value="Ankyrin_rpt-contain_sf"/>
</dbReference>
<dbReference type="SMART" id="SM00248">
    <property type="entry name" value="ANK"/>
    <property type="match status" value="9"/>
</dbReference>
<gene>
    <name evidence="4" type="ORF">MNOR_LOCUS33593</name>
</gene>
<keyword evidence="1" id="KW-0677">Repeat</keyword>
<accession>A0AAV2S8J2</accession>
<dbReference type="Pfam" id="PF13857">
    <property type="entry name" value="Ank_5"/>
    <property type="match status" value="1"/>
</dbReference>
<keyword evidence="2 3" id="KW-0040">ANK repeat</keyword>
<feature type="repeat" description="ANK" evidence="3">
    <location>
        <begin position="125"/>
        <end position="157"/>
    </location>
</feature>
<sequence>MALLVDHGAEISARDCPFNQTPLHWAAEGNKSDAVLWLLSQPNVDAEATDVDGLTAADLADRAGHTDLAARLRDSVAAAAAAAAAMAAAIAEHGSLHDNAYEGNNEVVLQLLDIGCDVNIRGRGHKKTALHYAAETGHVDIMATLHQRGAKVMAKDRWGHTPLHHAAENNHEYACVWLKELQPVVDIAAVDGHGRTAADMAEEKDHTDLAQMLRTPSLSEKTSTHYAAECGDTYTMATLHQRGAIMTAKDRLGNTLLHYAAENNHSAACEWLLKLQPGVDIEAENGRERTAAQLAEEKGHTDLAQMLRDKACSLHWAASVGKTDLVLRLLHSEQDVNATDGSQFRQTPMHRAAGGGHIETMATLRENGADVLATDYFGRTSLHVAARNNRQDACDWLMALPEMDLQVWAQDASGFTAVDVAENNEHIILAARLRATAAAPAPALSQVHAPGI</sequence>
<evidence type="ECO:0000256" key="3">
    <source>
        <dbReference type="PROSITE-ProRule" id="PRU00023"/>
    </source>
</evidence>
<keyword evidence="5" id="KW-1185">Reference proteome</keyword>
<dbReference type="Pfam" id="PF12796">
    <property type="entry name" value="Ank_2"/>
    <property type="match status" value="3"/>
</dbReference>
<protein>
    <submittedName>
        <fullName evidence="4">Uncharacterized protein</fullName>
    </submittedName>
</protein>
<dbReference type="PROSITE" id="PS50088">
    <property type="entry name" value="ANK_REPEAT"/>
    <property type="match status" value="3"/>
</dbReference>
<dbReference type="EMBL" id="CAXKWB010048918">
    <property type="protein sequence ID" value="CAL4167491.1"/>
    <property type="molecule type" value="Genomic_DNA"/>
</dbReference>
<comment type="caution">
    <text evidence="4">The sequence shown here is derived from an EMBL/GenBank/DDBJ whole genome shotgun (WGS) entry which is preliminary data.</text>
</comment>
<proteinExistence type="predicted"/>
<dbReference type="Gene3D" id="1.25.40.20">
    <property type="entry name" value="Ankyrin repeat-containing domain"/>
    <property type="match status" value="4"/>
</dbReference>
<dbReference type="InterPro" id="IPR002110">
    <property type="entry name" value="Ankyrin_rpt"/>
</dbReference>
<dbReference type="AlphaFoldDB" id="A0AAV2S8J2"/>
<dbReference type="PANTHER" id="PTHR24201">
    <property type="entry name" value="ANK_REP_REGION DOMAIN-CONTAINING PROTEIN"/>
    <property type="match status" value="1"/>
</dbReference>
<organism evidence="4 5">
    <name type="scientific">Meganyctiphanes norvegica</name>
    <name type="common">Northern krill</name>
    <name type="synonym">Thysanopoda norvegica</name>
    <dbReference type="NCBI Taxonomy" id="48144"/>
    <lineage>
        <taxon>Eukaryota</taxon>
        <taxon>Metazoa</taxon>
        <taxon>Ecdysozoa</taxon>
        <taxon>Arthropoda</taxon>
        <taxon>Crustacea</taxon>
        <taxon>Multicrustacea</taxon>
        <taxon>Malacostraca</taxon>
        <taxon>Eumalacostraca</taxon>
        <taxon>Eucarida</taxon>
        <taxon>Euphausiacea</taxon>
        <taxon>Euphausiidae</taxon>
        <taxon>Meganyctiphanes</taxon>
    </lineage>
</organism>
<dbReference type="PROSITE" id="PS50297">
    <property type="entry name" value="ANK_REP_REGION"/>
    <property type="match status" value="2"/>
</dbReference>
<feature type="repeat" description="ANK" evidence="3">
    <location>
        <begin position="344"/>
        <end position="376"/>
    </location>
</feature>
<dbReference type="SUPFAM" id="SSF48403">
    <property type="entry name" value="Ankyrin repeat"/>
    <property type="match status" value="1"/>
</dbReference>
<dbReference type="Proteomes" id="UP001497623">
    <property type="component" value="Unassembled WGS sequence"/>
</dbReference>
<name>A0AAV2S8J2_MEGNR</name>
<feature type="repeat" description="ANK" evidence="3">
    <location>
        <begin position="309"/>
        <end position="341"/>
    </location>
</feature>
<evidence type="ECO:0000256" key="2">
    <source>
        <dbReference type="ARBA" id="ARBA00023043"/>
    </source>
</evidence>
<evidence type="ECO:0000256" key="1">
    <source>
        <dbReference type="ARBA" id="ARBA00022737"/>
    </source>
</evidence>
<dbReference type="PANTHER" id="PTHR24201:SF2">
    <property type="entry name" value="ANKYRIN REPEAT DOMAIN-CONTAINING PROTEIN 42"/>
    <property type="match status" value="1"/>
</dbReference>
<evidence type="ECO:0000313" key="4">
    <source>
        <dbReference type="EMBL" id="CAL4167491.1"/>
    </source>
</evidence>
<evidence type="ECO:0000313" key="5">
    <source>
        <dbReference type="Proteomes" id="UP001497623"/>
    </source>
</evidence>